<dbReference type="Pfam" id="PF14093">
    <property type="entry name" value="DUF4271"/>
    <property type="match status" value="1"/>
</dbReference>
<evidence type="ECO:0000256" key="2">
    <source>
        <dbReference type="SAM" id="SignalP"/>
    </source>
</evidence>
<dbReference type="Proteomes" id="UP001597511">
    <property type="component" value="Unassembled WGS sequence"/>
</dbReference>
<organism evidence="3 4">
    <name type="scientific">Terrimonas rubra</name>
    <dbReference type="NCBI Taxonomy" id="1035890"/>
    <lineage>
        <taxon>Bacteria</taxon>
        <taxon>Pseudomonadati</taxon>
        <taxon>Bacteroidota</taxon>
        <taxon>Chitinophagia</taxon>
        <taxon>Chitinophagales</taxon>
        <taxon>Chitinophagaceae</taxon>
        <taxon>Terrimonas</taxon>
    </lineage>
</organism>
<keyword evidence="1" id="KW-1133">Transmembrane helix</keyword>
<sequence length="307" mass="34716">MKRIAGLLSFLLFILQGLLAQPVTDSLAKRGKDSLAVNTTVDTVTVKKPLIRVAAWQTRPGIPLHVQVLEHMPFFSFGKHPLVAGGQLKKRTDKDMLFYGLIGLLLCFAVLRLLFPKYLADLWRLFFRTTLKQRQLTEQLSQTPLPSLLFNLLFVIAGGLYAAFLFYYTENRVPVSNFWLFVLYCCAGLAGVYLVKFVTLKATGWIFNVRALTDTYIFIVFIINKVLGIFLLPVLFIVAFSPAGLAGAAWVLSWTVIGGLLLYRYILALSAVRTYVQVSVFHFFLYFCAFEVAPVLLLYKLVMTIFK</sequence>
<feature type="transmembrane region" description="Helical" evidence="1">
    <location>
        <begin position="96"/>
        <end position="115"/>
    </location>
</feature>
<feature type="signal peptide" evidence="2">
    <location>
        <begin position="1"/>
        <end position="20"/>
    </location>
</feature>
<feature type="transmembrane region" description="Helical" evidence="1">
    <location>
        <begin position="278"/>
        <end position="299"/>
    </location>
</feature>
<evidence type="ECO:0000256" key="1">
    <source>
        <dbReference type="SAM" id="Phobius"/>
    </source>
</evidence>
<proteinExistence type="predicted"/>
<dbReference type="EMBL" id="JBHUOZ010000001">
    <property type="protein sequence ID" value="MFD2918336.1"/>
    <property type="molecule type" value="Genomic_DNA"/>
</dbReference>
<evidence type="ECO:0000313" key="3">
    <source>
        <dbReference type="EMBL" id="MFD2918336.1"/>
    </source>
</evidence>
<feature type="transmembrane region" description="Helical" evidence="1">
    <location>
        <begin position="148"/>
        <end position="169"/>
    </location>
</feature>
<gene>
    <name evidence="3" type="ORF">ACFS6H_01365</name>
</gene>
<keyword evidence="2" id="KW-0732">Signal</keyword>
<feature type="transmembrane region" description="Helical" evidence="1">
    <location>
        <begin position="175"/>
        <end position="195"/>
    </location>
</feature>
<evidence type="ECO:0000313" key="4">
    <source>
        <dbReference type="Proteomes" id="UP001597511"/>
    </source>
</evidence>
<dbReference type="RefSeq" id="WP_386094279.1">
    <property type="nucleotide sequence ID" value="NZ_JBHUOZ010000001.1"/>
</dbReference>
<feature type="transmembrane region" description="Helical" evidence="1">
    <location>
        <begin position="216"/>
        <end position="239"/>
    </location>
</feature>
<comment type="caution">
    <text evidence="3">The sequence shown here is derived from an EMBL/GenBank/DDBJ whole genome shotgun (WGS) entry which is preliminary data.</text>
</comment>
<feature type="chain" id="PRO_5047227592" evidence="2">
    <location>
        <begin position="21"/>
        <end position="307"/>
    </location>
</feature>
<reference evidence="4" key="1">
    <citation type="journal article" date="2019" name="Int. J. Syst. Evol. Microbiol.">
        <title>The Global Catalogue of Microorganisms (GCM) 10K type strain sequencing project: providing services to taxonomists for standard genome sequencing and annotation.</title>
        <authorList>
            <consortium name="The Broad Institute Genomics Platform"/>
            <consortium name="The Broad Institute Genome Sequencing Center for Infectious Disease"/>
            <person name="Wu L."/>
            <person name="Ma J."/>
        </authorList>
    </citation>
    <scope>NUCLEOTIDE SEQUENCE [LARGE SCALE GENOMIC DNA]</scope>
    <source>
        <strain evidence="4">KCTC 23299</strain>
    </source>
</reference>
<dbReference type="InterPro" id="IPR025367">
    <property type="entry name" value="DUF4271"/>
</dbReference>
<accession>A0ABW6A2A9</accession>
<name>A0ABW6A2A9_9BACT</name>
<keyword evidence="4" id="KW-1185">Reference proteome</keyword>
<keyword evidence="1" id="KW-0472">Membrane</keyword>
<protein>
    <submittedName>
        <fullName evidence="3">DUF4271 domain-containing protein</fullName>
    </submittedName>
</protein>
<feature type="transmembrane region" description="Helical" evidence="1">
    <location>
        <begin position="245"/>
        <end position="266"/>
    </location>
</feature>
<keyword evidence="1" id="KW-0812">Transmembrane</keyword>